<dbReference type="AlphaFoldDB" id="V6LCY1"/>
<keyword evidence="3 4" id="KW-0408">Iron</keyword>
<evidence type="ECO:0000256" key="3">
    <source>
        <dbReference type="ARBA" id="ARBA00023004"/>
    </source>
</evidence>
<dbReference type="SMART" id="SM01117">
    <property type="entry name" value="Cyt-b5"/>
    <property type="match status" value="1"/>
</dbReference>
<reference evidence="7" key="2">
    <citation type="submission" date="2020-12" db="EMBL/GenBank/DDBJ databases">
        <title>New Spironucleus salmonicida genome in near-complete chromosomes.</title>
        <authorList>
            <person name="Xu F."/>
            <person name="Kurt Z."/>
            <person name="Jimenez-Gonzalez A."/>
            <person name="Astvaldsson A."/>
            <person name="Andersson J.O."/>
            <person name="Svard S.G."/>
        </authorList>
    </citation>
    <scope>NUCLEOTIDE SEQUENCE</scope>
    <source>
        <strain evidence="7">ATCC 50377</strain>
    </source>
</reference>
<keyword evidence="1 4" id="KW-0349">Heme</keyword>
<keyword evidence="2 4" id="KW-0479">Metal-binding</keyword>
<dbReference type="GO" id="GO:0004128">
    <property type="term" value="F:cytochrome-b5 reductase activity, acting on NAD(P)H"/>
    <property type="evidence" value="ECO:0007669"/>
    <property type="project" value="TreeGrafter"/>
</dbReference>
<keyword evidence="8" id="KW-1185">Reference proteome</keyword>
<reference evidence="6 7" key="1">
    <citation type="journal article" date="2014" name="PLoS Genet.">
        <title>The Genome of Spironucleus salmonicida Highlights a Fish Pathogen Adapted to Fluctuating Environments.</title>
        <authorList>
            <person name="Xu F."/>
            <person name="Jerlstrom-Hultqvist J."/>
            <person name="Einarsson E."/>
            <person name="Astvaldsson A."/>
            <person name="Svard S.G."/>
            <person name="Andersson J.O."/>
        </authorList>
    </citation>
    <scope>NUCLEOTIDE SEQUENCE</scope>
    <source>
        <strain evidence="7">ATCC 50377</strain>
    </source>
</reference>
<evidence type="ECO:0000313" key="6">
    <source>
        <dbReference type="EMBL" id="EST42312.1"/>
    </source>
</evidence>
<dbReference type="SUPFAM" id="SSF55856">
    <property type="entry name" value="Cytochrome b5-like heme/steroid binding domain"/>
    <property type="match status" value="1"/>
</dbReference>
<gene>
    <name evidence="6" type="ORF">SS50377_18181</name>
    <name evidence="7" type="ORF">SS50377_22802</name>
</gene>
<dbReference type="Gene3D" id="3.10.120.10">
    <property type="entry name" value="Cytochrome b5-like heme/steroid binding domain"/>
    <property type="match status" value="1"/>
</dbReference>
<dbReference type="InterPro" id="IPR036400">
    <property type="entry name" value="Cyt_B5-like_heme/steroid_sf"/>
</dbReference>
<dbReference type="GO" id="GO:0005737">
    <property type="term" value="C:cytoplasm"/>
    <property type="evidence" value="ECO:0007669"/>
    <property type="project" value="TreeGrafter"/>
</dbReference>
<dbReference type="InterPro" id="IPR051872">
    <property type="entry name" value="Cytochrome_b5/Flavoprotein_Rdt"/>
</dbReference>
<dbReference type="PANTHER" id="PTHR46237:SF1">
    <property type="entry name" value="CYTOCHROME B5 REDUCTASE 4"/>
    <property type="match status" value="1"/>
</dbReference>
<accession>V6LCY1</accession>
<evidence type="ECO:0000313" key="7">
    <source>
        <dbReference type="EMBL" id="KAH0575175.1"/>
    </source>
</evidence>
<name>V6LCY1_9EUKA</name>
<comment type="similarity">
    <text evidence="4">Belongs to the cytochrome b5 family.</text>
</comment>
<dbReference type="PANTHER" id="PTHR46237">
    <property type="entry name" value="CYTOCHROME B5 REDUCTASE 4 FAMILY MEMBER"/>
    <property type="match status" value="1"/>
</dbReference>
<evidence type="ECO:0000256" key="4">
    <source>
        <dbReference type="RuleBase" id="RU362121"/>
    </source>
</evidence>
<dbReference type="InterPro" id="IPR018506">
    <property type="entry name" value="Cyt_B5_heme-BS"/>
</dbReference>
<feature type="domain" description="Cytochrome b5 heme-binding" evidence="5">
    <location>
        <begin position="26"/>
        <end position="66"/>
    </location>
</feature>
<dbReference type="VEuPathDB" id="GiardiaDB:SS50377_22802"/>
<dbReference type="InterPro" id="IPR001199">
    <property type="entry name" value="Cyt_B5-like_heme/steroid-bd"/>
</dbReference>
<evidence type="ECO:0000259" key="5">
    <source>
        <dbReference type="PROSITE" id="PS50255"/>
    </source>
</evidence>
<dbReference type="GO" id="GO:0020037">
    <property type="term" value="F:heme binding"/>
    <property type="evidence" value="ECO:0007669"/>
    <property type="project" value="UniProtKB-UniRule"/>
</dbReference>
<evidence type="ECO:0000313" key="8">
    <source>
        <dbReference type="Proteomes" id="UP000018208"/>
    </source>
</evidence>
<dbReference type="Proteomes" id="UP000018208">
    <property type="component" value="Unassembled WGS sequence"/>
</dbReference>
<protein>
    <submittedName>
        <fullName evidence="7">Ferrihemoglobin reductase</fullName>
    </submittedName>
    <submittedName>
        <fullName evidence="6">Flavohemoprotein B5 B5R</fullName>
    </submittedName>
</protein>
<proteinExistence type="inferred from homology"/>
<dbReference type="Pfam" id="PF00173">
    <property type="entry name" value="Cyt-b5"/>
    <property type="match status" value="1"/>
</dbReference>
<evidence type="ECO:0000256" key="2">
    <source>
        <dbReference type="ARBA" id="ARBA00022723"/>
    </source>
</evidence>
<dbReference type="PROSITE" id="PS00191">
    <property type="entry name" value="CYTOCHROME_B5_1"/>
    <property type="match status" value="1"/>
</dbReference>
<dbReference type="GO" id="GO:0046872">
    <property type="term" value="F:metal ion binding"/>
    <property type="evidence" value="ECO:0007669"/>
    <property type="project" value="UniProtKB-UniRule"/>
</dbReference>
<dbReference type="EMBL" id="KI546165">
    <property type="protein sequence ID" value="EST42312.1"/>
    <property type="molecule type" value="Genomic_DNA"/>
</dbReference>
<organism evidence="6">
    <name type="scientific">Spironucleus salmonicida</name>
    <dbReference type="NCBI Taxonomy" id="348837"/>
    <lineage>
        <taxon>Eukaryota</taxon>
        <taxon>Metamonada</taxon>
        <taxon>Diplomonadida</taxon>
        <taxon>Hexamitidae</taxon>
        <taxon>Hexamitinae</taxon>
        <taxon>Spironucleus</taxon>
    </lineage>
</organism>
<dbReference type="EMBL" id="AUWU02000003">
    <property type="protein sequence ID" value="KAH0575175.1"/>
    <property type="molecule type" value="Genomic_DNA"/>
</dbReference>
<dbReference type="PROSITE" id="PS50255">
    <property type="entry name" value="CYTOCHROME_B5_2"/>
    <property type="match status" value="1"/>
</dbReference>
<dbReference type="OrthoDB" id="260519at2759"/>
<evidence type="ECO:0000256" key="1">
    <source>
        <dbReference type="ARBA" id="ARBA00022617"/>
    </source>
</evidence>
<sequence length="105" mass="12306">MRGMHQSFKLYMKNEQPVMPPPEIINTLIGDEEISKHRDSQSFYVVYNQFVYDIAKYVKYHPGGAKCFATRDYDITSAVKKAHAWIQVEKYILHCIRGKYAKSDQ</sequence>